<evidence type="ECO:0000313" key="5">
    <source>
        <dbReference type="Proteomes" id="UP000001568"/>
    </source>
</evidence>
<dbReference type="HOGENOM" id="CLU_1167536_0_0_1"/>
<dbReference type="EMBL" id="CP000587">
    <property type="protein sequence ID" value="ABO96909.1"/>
    <property type="molecule type" value="Genomic_DNA"/>
</dbReference>
<feature type="transmembrane region" description="Helical" evidence="3">
    <location>
        <begin position="55"/>
        <end position="72"/>
    </location>
</feature>
<organism evidence="4 5">
    <name type="scientific">Ostreococcus lucimarinus (strain CCE9901)</name>
    <dbReference type="NCBI Taxonomy" id="436017"/>
    <lineage>
        <taxon>Eukaryota</taxon>
        <taxon>Viridiplantae</taxon>
        <taxon>Chlorophyta</taxon>
        <taxon>Mamiellophyceae</taxon>
        <taxon>Mamiellales</taxon>
        <taxon>Bathycoccaceae</taxon>
        <taxon>Ostreococcus</taxon>
    </lineage>
</organism>
<reference evidence="4 5" key="1">
    <citation type="journal article" date="2007" name="Proc. Natl. Acad. Sci. U.S.A.">
        <title>The tiny eukaryote Ostreococcus provides genomic insights into the paradox of plankton speciation.</title>
        <authorList>
            <person name="Palenik B."/>
            <person name="Grimwood J."/>
            <person name="Aerts A."/>
            <person name="Rouze P."/>
            <person name="Salamov A."/>
            <person name="Putnam N."/>
            <person name="Dupont C."/>
            <person name="Jorgensen R."/>
            <person name="Derelle E."/>
            <person name="Rombauts S."/>
            <person name="Zhou K."/>
            <person name="Otillar R."/>
            <person name="Merchant S.S."/>
            <person name="Podell S."/>
            <person name="Gaasterland T."/>
            <person name="Napoli C."/>
            <person name="Gendler K."/>
            <person name="Manuell A."/>
            <person name="Tai V."/>
            <person name="Vallon O."/>
            <person name="Piganeau G."/>
            <person name="Jancek S."/>
            <person name="Heijde M."/>
            <person name="Jabbari K."/>
            <person name="Bowler C."/>
            <person name="Lohr M."/>
            <person name="Robbens S."/>
            <person name="Werner G."/>
            <person name="Dubchak I."/>
            <person name="Pazour G.J."/>
            <person name="Ren Q."/>
            <person name="Paulsen I."/>
            <person name="Delwiche C."/>
            <person name="Schmutz J."/>
            <person name="Rokhsar D."/>
            <person name="Van de Peer Y."/>
            <person name="Moreau H."/>
            <person name="Grigoriev I.V."/>
        </authorList>
    </citation>
    <scope>NUCLEOTIDE SEQUENCE [LARGE SCALE GENOMIC DNA]</scope>
    <source>
        <strain evidence="4 5">CCE9901</strain>
    </source>
</reference>
<dbReference type="GeneID" id="5003045"/>
<accession>A4RZR4</accession>
<evidence type="ECO:0000256" key="3">
    <source>
        <dbReference type="SAM" id="Phobius"/>
    </source>
</evidence>
<keyword evidence="3" id="KW-0812">Transmembrane</keyword>
<feature type="coiled-coil region" evidence="1">
    <location>
        <begin position="87"/>
        <end position="231"/>
    </location>
</feature>
<dbReference type="RefSeq" id="XP_001418616.1">
    <property type="nucleotide sequence ID" value="XM_001418579.1"/>
</dbReference>
<evidence type="ECO:0000313" key="4">
    <source>
        <dbReference type="EMBL" id="ABO96909.1"/>
    </source>
</evidence>
<keyword evidence="3" id="KW-1133">Transmembrane helix</keyword>
<evidence type="ECO:0000256" key="2">
    <source>
        <dbReference type="SAM" id="MobiDB-lite"/>
    </source>
</evidence>
<dbReference type="KEGG" id="olu:OSTLU_32477"/>
<dbReference type="Gramene" id="ABO96909">
    <property type="protein sequence ID" value="ABO96909"/>
    <property type="gene ID" value="OSTLU_32477"/>
</dbReference>
<name>A4RZR4_OSTLU</name>
<keyword evidence="5" id="KW-1185">Reference proteome</keyword>
<gene>
    <name evidence="4" type="ORF">OSTLU_32477</name>
</gene>
<dbReference type="OrthoDB" id="10628132at2759"/>
<dbReference type="AlphaFoldDB" id="A4RZR4"/>
<evidence type="ECO:0000256" key="1">
    <source>
        <dbReference type="SAM" id="Coils"/>
    </source>
</evidence>
<keyword evidence="1" id="KW-0175">Coiled coil</keyword>
<sequence length="238" mass="27580">MHDTFGYGAQPGPAPGVYAPGEGANSGPGLMPFDGSSQKKRRNAAAERIKKTFNPWHLVLVFMTLFLYLSYYSRKEVVSKRRVRKHKDGLEGDLREVRARMTTLEHDLFVRSKEHETLTRELDSMRREHETTKHELEAKKIEVKEHVERAASKPVRAGDVSTCQKEVKTLKTEMELMRHKCRVTELELERAKHEAEFMKEHIREEVIKEDIEQLEKQIEIDEKAEAEAAAREEVSHFS</sequence>
<keyword evidence="3" id="KW-0472">Membrane</keyword>
<proteinExistence type="predicted"/>
<protein>
    <submittedName>
        <fullName evidence="4">Uncharacterized protein</fullName>
    </submittedName>
</protein>
<feature type="region of interest" description="Disordered" evidence="2">
    <location>
        <begin position="11"/>
        <end position="43"/>
    </location>
</feature>
<dbReference type="Proteomes" id="UP000001568">
    <property type="component" value="Chromosome 7"/>
</dbReference>